<dbReference type="EMBL" id="JANAVB010000599">
    <property type="protein sequence ID" value="KAJ6853505.1"/>
    <property type="molecule type" value="Genomic_DNA"/>
</dbReference>
<evidence type="ECO:0000313" key="1">
    <source>
        <dbReference type="EMBL" id="KAJ6853505.1"/>
    </source>
</evidence>
<keyword evidence="2" id="KW-1185">Reference proteome</keyword>
<comment type="caution">
    <text evidence="1">The sequence shown here is derived from an EMBL/GenBank/DDBJ whole genome shotgun (WGS) entry which is preliminary data.</text>
</comment>
<protein>
    <submittedName>
        <fullName evidence="1">Uncharacterized protein</fullName>
    </submittedName>
</protein>
<name>A0AAX6IM81_IRIPA</name>
<dbReference type="AlphaFoldDB" id="A0AAX6IM81"/>
<reference evidence="1" key="1">
    <citation type="journal article" date="2023" name="GigaByte">
        <title>Genome assembly of the bearded iris, Iris pallida Lam.</title>
        <authorList>
            <person name="Bruccoleri R.E."/>
            <person name="Oakeley E.J."/>
            <person name="Faust A.M.E."/>
            <person name="Altorfer M."/>
            <person name="Dessus-Babus S."/>
            <person name="Burckhardt D."/>
            <person name="Oertli M."/>
            <person name="Naumann U."/>
            <person name="Petersen F."/>
            <person name="Wong J."/>
        </authorList>
    </citation>
    <scope>NUCLEOTIDE SEQUENCE</scope>
    <source>
        <strain evidence="1">GSM-AAB239-AS_SAM_17_03QT</strain>
    </source>
</reference>
<sequence length="162" mass="16360">MCGLEAALRSGTLVCSSWEREAVFRRRAGGGIAAPARWCLVGTRSGAAAARSRVWAAGTTAALGSKAAWPVLGEAPASAISQEATASAQPRGGVVGSLDLGGIHCLPGGEDLDGLQGSVVERRTRGHGGRDGLSEVWCGVCVYCIGGCGRVLVLAACQHGCL</sequence>
<proteinExistence type="predicted"/>
<dbReference type="Proteomes" id="UP001140949">
    <property type="component" value="Unassembled WGS sequence"/>
</dbReference>
<evidence type="ECO:0000313" key="2">
    <source>
        <dbReference type="Proteomes" id="UP001140949"/>
    </source>
</evidence>
<gene>
    <name evidence="1" type="ORF">M6B38_249795</name>
</gene>
<reference evidence="1" key="2">
    <citation type="submission" date="2023-04" db="EMBL/GenBank/DDBJ databases">
        <authorList>
            <person name="Bruccoleri R.E."/>
            <person name="Oakeley E.J."/>
            <person name="Faust A.-M."/>
            <person name="Dessus-Babus S."/>
            <person name="Altorfer M."/>
            <person name="Burckhardt D."/>
            <person name="Oertli M."/>
            <person name="Naumann U."/>
            <person name="Petersen F."/>
            <person name="Wong J."/>
        </authorList>
    </citation>
    <scope>NUCLEOTIDE SEQUENCE</scope>
    <source>
        <strain evidence="1">GSM-AAB239-AS_SAM_17_03QT</strain>
        <tissue evidence="1">Leaf</tissue>
    </source>
</reference>
<organism evidence="1 2">
    <name type="scientific">Iris pallida</name>
    <name type="common">Sweet iris</name>
    <dbReference type="NCBI Taxonomy" id="29817"/>
    <lineage>
        <taxon>Eukaryota</taxon>
        <taxon>Viridiplantae</taxon>
        <taxon>Streptophyta</taxon>
        <taxon>Embryophyta</taxon>
        <taxon>Tracheophyta</taxon>
        <taxon>Spermatophyta</taxon>
        <taxon>Magnoliopsida</taxon>
        <taxon>Liliopsida</taxon>
        <taxon>Asparagales</taxon>
        <taxon>Iridaceae</taxon>
        <taxon>Iridoideae</taxon>
        <taxon>Irideae</taxon>
        <taxon>Iris</taxon>
    </lineage>
</organism>
<accession>A0AAX6IM81</accession>